<dbReference type="InterPro" id="IPR011006">
    <property type="entry name" value="CheY-like_superfamily"/>
</dbReference>
<evidence type="ECO:0000313" key="4">
    <source>
        <dbReference type="EMBL" id="ADL43273.1"/>
    </source>
</evidence>
<dbReference type="SMART" id="SM00448">
    <property type="entry name" value="REC"/>
    <property type="match status" value="1"/>
</dbReference>
<feature type="modified residue" description="4-aspartylphosphate" evidence="2">
    <location>
        <position position="53"/>
    </location>
</feature>
<dbReference type="GO" id="GO:0000160">
    <property type="term" value="P:phosphorelay signal transduction system"/>
    <property type="evidence" value="ECO:0007669"/>
    <property type="project" value="InterPro"/>
</dbReference>
<sequence length="123" mass="13795">MKKIMIVDDSPMIHKLLKKEIEKLGHEVCYCATNGQEAVEKYFELKPDLIFMDVTMPVLEGDAAYNKICEKDKSCKVVFLTAIGDKELLNVNDTSNVVTIIKKPFKGEDIQNAINMAFGGHNS</sequence>
<reference evidence="4 5" key="1">
    <citation type="journal article" date="2010" name="J. Bacteriol.">
        <title>Complete genome sequence of the cellulolytic thermophile Caldicellulosiruptor obsidiansis OB47T.</title>
        <authorList>
            <person name="Elkins J.G."/>
            <person name="Lochner A."/>
            <person name="Hamilton-Brehm S.D."/>
            <person name="Davenport K.W."/>
            <person name="Podar M."/>
            <person name="Brown S.D."/>
            <person name="Land M.L."/>
            <person name="Hauser L.J."/>
            <person name="Klingeman D.M."/>
            <person name="Raman B."/>
            <person name="Goodwin L.A."/>
            <person name="Tapia R."/>
            <person name="Meincke L.J."/>
            <person name="Detter J.C."/>
            <person name="Bruce D.C."/>
            <person name="Han C.S."/>
            <person name="Palumbo A.V."/>
            <person name="Cottingham R.W."/>
            <person name="Keller M."/>
            <person name="Graham D.E."/>
        </authorList>
    </citation>
    <scope>NUCLEOTIDE SEQUENCE [LARGE SCALE GENOMIC DNA]</scope>
    <source>
        <strain evidence="5">ATCC BAA-2073 / strain OB47</strain>
    </source>
</reference>
<dbReference type="Gene3D" id="3.40.50.2300">
    <property type="match status" value="1"/>
</dbReference>
<dbReference type="OrthoDB" id="324626at2"/>
<organism evidence="4 5">
    <name type="scientific">Caldicellulosiruptor obsidiansis (strain ATCC BAA-2073 / JCM 16842 / OB47)</name>
    <dbReference type="NCBI Taxonomy" id="608506"/>
    <lineage>
        <taxon>Bacteria</taxon>
        <taxon>Bacillati</taxon>
        <taxon>Bacillota</taxon>
        <taxon>Bacillota incertae sedis</taxon>
        <taxon>Caldicellulosiruptorales</taxon>
        <taxon>Caldicellulosiruptoraceae</taxon>
        <taxon>Caldicellulosiruptor</taxon>
    </lineage>
</organism>
<evidence type="ECO:0000256" key="2">
    <source>
        <dbReference type="PROSITE-ProRule" id="PRU00169"/>
    </source>
</evidence>
<dbReference type="PROSITE" id="PS50110">
    <property type="entry name" value="RESPONSE_REGULATORY"/>
    <property type="match status" value="1"/>
</dbReference>
<gene>
    <name evidence="4" type="ordered locus">COB47_2011</name>
</gene>
<evidence type="ECO:0000313" key="5">
    <source>
        <dbReference type="Proteomes" id="UP000000347"/>
    </source>
</evidence>
<dbReference type="InterPro" id="IPR050595">
    <property type="entry name" value="Bact_response_regulator"/>
</dbReference>
<dbReference type="AlphaFoldDB" id="D9TGF3"/>
<keyword evidence="5" id="KW-1185">Reference proteome</keyword>
<feature type="domain" description="Response regulatory" evidence="3">
    <location>
        <begin position="3"/>
        <end position="118"/>
    </location>
</feature>
<evidence type="ECO:0000259" key="3">
    <source>
        <dbReference type="PROSITE" id="PS50110"/>
    </source>
</evidence>
<dbReference type="SUPFAM" id="SSF52172">
    <property type="entry name" value="CheY-like"/>
    <property type="match status" value="1"/>
</dbReference>
<dbReference type="Pfam" id="PF00072">
    <property type="entry name" value="Response_reg"/>
    <property type="match status" value="1"/>
</dbReference>
<name>D9TGF3_CALOO</name>
<dbReference type="Proteomes" id="UP000000347">
    <property type="component" value="Chromosome"/>
</dbReference>
<dbReference type="PANTHER" id="PTHR44591">
    <property type="entry name" value="STRESS RESPONSE REGULATOR PROTEIN 1"/>
    <property type="match status" value="1"/>
</dbReference>
<dbReference type="EMBL" id="CP002164">
    <property type="protein sequence ID" value="ADL43273.1"/>
    <property type="molecule type" value="Genomic_DNA"/>
</dbReference>
<dbReference type="PANTHER" id="PTHR44591:SF3">
    <property type="entry name" value="RESPONSE REGULATORY DOMAIN-CONTAINING PROTEIN"/>
    <property type="match status" value="1"/>
</dbReference>
<dbReference type="eggNOG" id="COG2201">
    <property type="taxonomic scope" value="Bacteria"/>
</dbReference>
<evidence type="ECO:0000256" key="1">
    <source>
        <dbReference type="ARBA" id="ARBA00022553"/>
    </source>
</evidence>
<dbReference type="HOGENOM" id="CLU_000445_69_15_9"/>
<dbReference type="KEGG" id="cob:COB47_2011"/>
<proteinExistence type="predicted"/>
<protein>
    <submittedName>
        <fullName evidence="4">Response regulator receiver protein</fullName>
    </submittedName>
</protein>
<dbReference type="STRING" id="608506.COB47_2011"/>
<accession>D9TGF3</accession>
<dbReference type="RefSeq" id="WP_013291268.1">
    <property type="nucleotide sequence ID" value="NC_014392.1"/>
</dbReference>
<keyword evidence="1 2" id="KW-0597">Phosphoprotein</keyword>
<dbReference type="InterPro" id="IPR001789">
    <property type="entry name" value="Sig_transdc_resp-reg_receiver"/>
</dbReference>